<keyword evidence="2" id="KW-1185">Reference proteome</keyword>
<protein>
    <recommendedName>
        <fullName evidence="3">Peptidase S10 serine carboxypeptidase</fullName>
    </recommendedName>
</protein>
<dbReference type="InterPro" id="IPR029058">
    <property type="entry name" value="AB_hydrolase_fold"/>
</dbReference>
<accession>A0ABU8ZLZ8</accession>
<dbReference type="Proteomes" id="UP001373159">
    <property type="component" value="Unassembled WGS sequence"/>
</dbReference>
<dbReference type="SUPFAM" id="SSF53474">
    <property type="entry name" value="alpha/beta-Hydrolases"/>
    <property type="match status" value="1"/>
</dbReference>
<evidence type="ECO:0000313" key="1">
    <source>
        <dbReference type="EMBL" id="MEK0306270.1"/>
    </source>
</evidence>
<evidence type="ECO:0008006" key="3">
    <source>
        <dbReference type="Google" id="ProtNLM"/>
    </source>
</evidence>
<reference evidence="1 2" key="1">
    <citation type="submission" date="2024-02" db="EMBL/GenBank/DDBJ databases">
        <title>Bifidobacterium honeyensis sp. nov., isolated from the comb honey.</title>
        <authorList>
            <person name="Liu W."/>
            <person name="Li Y."/>
        </authorList>
    </citation>
    <scope>NUCLEOTIDE SEQUENCE [LARGE SCALE GENOMIC DNA]</scope>
    <source>
        <strain evidence="1 2">IMAU50988</strain>
    </source>
</reference>
<organism evidence="1 2">
    <name type="scientific">Bifidobacterium favimelis</name>
    <dbReference type="NCBI Taxonomy" id="3122979"/>
    <lineage>
        <taxon>Bacteria</taxon>
        <taxon>Bacillati</taxon>
        <taxon>Actinomycetota</taxon>
        <taxon>Actinomycetes</taxon>
        <taxon>Bifidobacteriales</taxon>
        <taxon>Bifidobacteriaceae</taxon>
        <taxon>Bifidobacterium</taxon>
    </lineage>
</organism>
<evidence type="ECO:0000313" key="2">
    <source>
        <dbReference type="Proteomes" id="UP001373159"/>
    </source>
</evidence>
<proteinExistence type="predicted"/>
<dbReference type="EMBL" id="JBANBB010000001">
    <property type="protein sequence ID" value="MEK0306270.1"/>
    <property type="molecule type" value="Genomic_DNA"/>
</dbReference>
<comment type="caution">
    <text evidence="1">The sequence shown here is derived from an EMBL/GenBank/DDBJ whole genome shotgun (WGS) entry which is preliminary data.</text>
</comment>
<sequence>MKVMIGNGIYDLCTPFGQAEYDIDHLGLPAPLRRNIAFTYYPAGHMLYTSPESLARFSGDLKRFYATDAPGWRDSTNALRRPCPGGWTPDYM</sequence>
<name>A0ABU8ZLZ8_9BIFI</name>
<gene>
    <name evidence="1" type="ORF">V8P97_02130</name>
</gene>
<dbReference type="RefSeq" id="WP_340468788.1">
    <property type="nucleotide sequence ID" value="NZ_JBANBB010000001.1"/>
</dbReference>